<protein>
    <submittedName>
        <fullName evidence="3">Uncharacterized protein</fullName>
    </submittedName>
</protein>
<comment type="caution">
    <text evidence="3">The sequence shown here is derived from an EMBL/GenBank/DDBJ whole genome shotgun (WGS) entry which is preliminary data.</text>
</comment>
<keyword evidence="2" id="KW-0812">Transmembrane</keyword>
<feature type="region of interest" description="Disordered" evidence="1">
    <location>
        <begin position="1"/>
        <end position="102"/>
    </location>
</feature>
<dbReference type="EMBL" id="JAULSN010000015">
    <property type="protein sequence ID" value="KAK3358623.1"/>
    <property type="molecule type" value="Genomic_DNA"/>
</dbReference>
<gene>
    <name evidence="3" type="ORF">B0T24DRAFT_127601</name>
</gene>
<keyword evidence="2" id="KW-0472">Membrane</keyword>
<feature type="compositionally biased region" description="Basic residues" evidence="1">
    <location>
        <begin position="33"/>
        <end position="44"/>
    </location>
</feature>
<evidence type="ECO:0000256" key="2">
    <source>
        <dbReference type="SAM" id="Phobius"/>
    </source>
</evidence>
<keyword evidence="4" id="KW-1185">Reference proteome</keyword>
<feature type="transmembrane region" description="Helical" evidence="2">
    <location>
        <begin position="159"/>
        <end position="182"/>
    </location>
</feature>
<organism evidence="3 4">
    <name type="scientific">Lasiosphaeria ovina</name>
    <dbReference type="NCBI Taxonomy" id="92902"/>
    <lineage>
        <taxon>Eukaryota</taxon>
        <taxon>Fungi</taxon>
        <taxon>Dikarya</taxon>
        <taxon>Ascomycota</taxon>
        <taxon>Pezizomycotina</taxon>
        <taxon>Sordariomycetes</taxon>
        <taxon>Sordariomycetidae</taxon>
        <taxon>Sordariales</taxon>
        <taxon>Lasiosphaeriaceae</taxon>
        <taxon>Lasiosphaeria</taxon>
    </lineage>
</organism>
<proteinExistence type="predicted"/>
<keyword evidence="2" id="KW-1133">Transmembrane helix</keyword>
<accession>A0AAE0JSJ6</accession>
<dbReference type="AlphaFoldDB" id="A0AAE0JSJ6"/>
<evidence type="ECO:0000313" key="4">
    <source>
        <dbReference type="Proteomes" id="UP001287356"/>
    </source>
</evidence>
<reference evidence="3" key="1">
    <citation type="journal article" date="2023" name="Mol. Phylogenet. Evol.">
        <title>Genome-scale phylogeny and comparative genomics of the fungal order Sordariales.</title>
        <authorList>
            <person name="Hensen N."/>
            <person name="Bonometti L."/>
            <person name="Westerberg I."/>
            <person name="Brannstrom I.O."/>
            <person name="Guillou S."/>
            <person name="Cros-Aarteil S."/>
            <person name="Calhoun S."/>
            <person name="Haridas S."/>
            <person name="Kuo A."/>
            <person name="Mondo S."/>
            <person name="Pangilinan J."/>
            <person name="Riley R."/>
            <person name="LaButti K."/>
            <person name="Andreopoulos B."/>
            <person name="Lipzen A."/>
            <person name="Chen C."/>
            <person name="Yan M."/>
            <person name="Daum C."/>
            <person name="Ng V."/>
            <person name="Clum A."/>
            <person name="Steindorff A."/>
            <person name="Ohm R.A."/>
            <person name="Martin F."/>
            <person name="Silar P."/>
            <person name="Natvig D.O."/>
            <person name="Lalanne C."/>
            <person name="Gautier V."/>
            <person name="Ament-Velasquez S.L."/>
            <person name="Kruys A."/>
            <person name="Hutchinson M.I."/>
            <person name="Powell A.J."/>
            <person name="Barry K."/>
            <person name="Miller A.N."/>
            <person name="Grigoriev I.V."/>
            <person name="Debuchy R."/>
            <person name="Gladieux P."/>
            <person name="Hiltunen Thoren M."/>
            <person name="Johannesson H."/>
        </authorList>
    </citation>
    <scope>NUCLEOTIDE SEQUENCE</scope>
    <source>
        <strain evidence="3">CBS 958.72</strain>
    </source>
</reference>
<evidence type="ECO:0000256" key="1">
    <source>
        <dbReference type="SAM" id="MobiDB-lite"/>
    </source>
</evidence>
<name>A0AAE0JSJ6_9PEZI</name>
<sequence>MHTSTAMSEKSRYSPLVSSPLNPVPATPERPSRSKKPRTSRKLAKNPVSPTQQLLRQKAAVAWRSETSRHVLQDQPLPPSIQSAHHGKEIGTGAPSKFETDSDSTVLEGKSMATGKKGHLLNHGDFHVGIEMATESHRLATDAAFPARQHSNGATTRRILIAIRLLCGLGIVHGLLAIRHAFAERPPPIL</sequence>
<reference evidence="3" key="2">
    <citation type="submission" date="2023-06" db="EMBL/GenBank/DDBJ databases">
        <authorList>
            <consortium name="Lawrence Berkeley National Laboratory"/>
            <person name="Haridas S."/>
            <person name="Hensen N."/>
            <person name="Bonometti L."/>
            <person name="Westerberg I."/>
            <person name="Brannstrom I.O."/>
            <person name="Guillou S."/>
            <person name="Cros-Aarteil S."/>
            <person name="Calhoun S."/>
            <person name="Kuo A."/>
            <person name="Mondo S."/>
            <person name="Pangilinan J."/>
            <person name="Riley R."/>
            <person name="Labutti K."/>
            <person name="Andreopoulos B."/>
            <person name="Lipzen A."/>
            <person name="Chen C."/>
            <person name="Yanf M."/>
            <person name="Daum C."/>
            <person name="Ng V."/>
            <person name="Clum A."/>
            <person name="Steindorff A."/>
            <person name="Ohm R."/>
            <person name="Martin F."/>
            <person name="Silar P."/>
            <person name="Natvig D."/>
            <person name="Lalanne C."/>
            <person name="Gautier V."/>
            <person name="Ament-Velasquez S.L."/>
            <person name="Kruys A."/>
            <person name="Hutchinson M.I."/>
            <person name="Powell A.J."/>
            <person name="Barry K."/>
            <person name="Miller A.N."/>
            <person name="Grigoriev I.V."/>
            <person name="Debuchy R."/>
            <person name="Gladieux P."/>
            <person name="Thoren M.H."/>
            <person name="Johannesson H."/>
        </authorList>
    </citation>
    <scope>NUCLEOTIDE SEQUENCE</scope>
    <source>
        <strain evidence="3">CBS 958.72</strain>
    </source>
</reference>
<evidence type="ECO:0000313" key="3">
    <source>
        <dbReference type="EMBL" id="KAK3358623.1"/>
    </source>
</evidence>
<dbReference type="Proteomes" id="UP001287356">
    <property type="component" value="Unassembled WGS sequence"/>
</dbReference>